<keyword evidence="1" id="KW-0812">Transmembrane</keyword>
<evidence type="ECO:0000256" key="1">
    <source>
        <dbReference type="SAM" id="Phobius"/>
    </source>
</evidence>
<dbReference type="InterPro" id="IPR003848">
    <property type="entry name" value="DUF218"/>
</dbReference>
<dbReference type="Pfam" id="PF02698">
    <property type="entry name" value="DUF218"/>
    <property type="match status" value="1"/>
</dbReference>
<dbReference type="RefSeq" id="WP_094035348.1">
    <property type="nucleotide sequence ID" value="NZ_CP022540.1"/>
</dbReference>
<evidence type="ECO:0000313" key="4">
    <source>
        <dbReference type="Proteomes" id="UP000203589"/>
    </source>
</evidence>
<evidence type="ECO:0000259" key="2">
    <source>
        <dbReference type="Pfam" id="PF02698"/>
    </source>
</evidence>
<dbReference type="PANTHER" id="PTHR30336:SF20">
    <property type="entry name" value="DUF218 DOMAIN-CONTAINING PROTEIN"/>
    <property type="match status" value="1"/>
</dbReference>
<accession>A0A222E659</accession>
<keyword evidence="1" id="KW-1133">Transmembrane helix</keyword>
<reference evidence="3 4" key="1">
    <citation type="submission" date="2017-07" db="EMBL/GenBank/DDBJ databases">
        <title>Genome Sequence of Antarctobacter heliothermus Strain SMS3 Isolated from a culture of the Diatom Skeletonema marinoi.</title>
        <authorList>
            <person name="Topel M."/>
            <person name="Pinder M.I.M."/>
            <person name="Johansson O.N."/>
            <person name="Kourtchenko O."/>
            <person name="Godhe A."/>
            <person name="Clarke A.K."/>
        </authorList>
    </citation>
    <scope>NUCLEOTIDE SEQUENCE [LARGE SCALE GENOMIC DNA]</scope>
    <source>
        <strain evidence="3 4">SMS3</strain>
    </source>
</reference>
<dbReference type="GO" id="GO:0005886">
    <property type="term" value="C:plasma membrane"/>
    <property type="evidence" value="ECO:0007669"/>
    <property type="project" value="TreeGrafter"/>
</dbReference>
<dbReference type="CDD" id="cd06259">
    <property type="entry name" value="YdcF-like"/>
    <property type="match status" value="1"/>
</dbReference>
<feature type="transmembrane region" description="Helical" evidence="1">
    <location>
        <begin position="7"/>
        <end position="31"/>
    </location>
</feature>
<dbReference type="Gene3D" id="3.40.50.620">
    <property type="entry name" value="HUPs"/>
    <property type="match status" value="1"/>
</dbReference>
<sequence length="216" mass="23367">MGIRRGLFWGLRALGYYTAFCLALVIGSSLLTRDCWVVAQTYDIGVILGGGREGEAHVLEHETGRIHTGVFLYTQGIVPQLHLTGGGDPRTHKSSAIGMAEIARAKGIPDTAMTLETRSLSTLQNVLFSRPDLPQDARLLLVTEPYHAWRASASFVWGGRPGDVCASQRPGRDPGSKAGVILRETASWAVNIPRAAIWSLATVFGLNDRLPTAFLT</sequence>
<dbReference type="InterPro" id="IPR051599">
    <property type="entry name" value="Cell_Envelope_Assoc"/>
</dbReference>
<protein>
    <recommendedName>
        <fullName evidence="2">DUF218 domain-containing protein</fullName>
    </recommendedName>
</protein>
<proteinExistence type="predicted"/>
<dbReference type="KEGG" id="aht:ANTHELSMS3_02776"/>
<keyword evidence="1" id="KW-0472">Membrane</keyword>
<dbReference type="OrthoDB" id="9809813at2"/>
<dbReference type="InterPro" id="IPR014729">
    <property type="entry name" value="Rossmann-like_a/b/a_fold"/>
</dbReference>
<gene>
    <name evidence="3" type="ORF">ANTHELSMS3_02776</name>
</gene>
<name>A0A222E659_9RHOB</name>
<dbReference type="Proteomes" id="UP000203589">
    <property type="component" value="Chromosome"/>
</dbReference>
<dbReference type="AlphaFoldDB" id="A0A222E659"/>
<organism evidence="3 4">
    <name type="scientific">Antarctobacter heliothermus</name>
    <dbReference type="NCBI Taxonomy" id="74033"/>
    <lineage>
        <taxon>Bacteria</taxon>
        <taxon>Pseudomonadati</taxon>
        <taxon>Pseudomonadota</taxon>
        <taxon>Alphaproteobacteria</taxon>
        <taxon>Rhodobacterales</taxon>
        <taxon>Roseobacteraceae</taxon>
        <taxon>Antarctobacter</taxon>
    </lineage>
</organism>
<feature type="domain" description="DUF218" evidence="2">
    <location>
        <begin position="44"/>
        <end position="158"/>
    </location>
</feature>
<evidence type="ECO:0000313" key="3">
    <source>
        <dbReference type="EMBL" id="ASP21431.1"/>
    </source>
</evidence>
<keyword evidence="4" id="KW-1185">Reference proteome</keyword>
<dbReference type="PANTHER" id="PTHR30336">
    <property type="entry name" value="INNER MEMBRANE PROTEIN, PROBABLE PERMEASE"/>
    <property type="match status" value="1"/>
</dbReference>
<dbReference type="EMBL" id="CP022540">
    <property type="protein sequence ID" value="ASP21431.1"/>
    <property type="molecule type" value="Genomic_DNA"/>
</dbReference>